<sequence>MRKVTVEIQPELEGTTIIFRLKSGRKERFFLDSHNPGLIQREIANYMKRRRFNEKD</sequence>
<name>A0A0F9CE76_9ZZZZ</name>
<protein>
    <submittedName>
        <fullName evidence="1">Uncharacterized protein</fullName>
    </submittedName>
</protein>
<reference evidence="1" key="1">
    <citation type="journal article" date="2015" name="Nature">
        <title>Complex archaea that bridge the gap between prokaryotes and eukaryotes.</title>
        <authorList>
            <person name="Spang A."/>
            <person name="Saw J.H."/>
            <person name="Jorgensen S.L."/>
            <person name="Zaremba-Niedzwiedzka K."/>
            <person name="Martijn J."/>
            <person name="Lind A.E."/>
            <person name="van Eijk R."/>
            <person name="Schleper C."/>
            <person name="Guy L."/>
            <person name="Ettema T.J."/>
        </authorList>
    </citation>
    <scope>NUCLEOTIDE SEQUENCE</scope>
</reference>
<evidence type="ECO:0000313" key="1">
    <source>
        <dbReference type="EMBL" id="KKL47349.1"/>
    </source>
</evidence>
<gene>
    <name evidence="1" type="ORF">LCGC14_2336410</name>
</gene>
<dbReference type="AlphaFoldDB" id="A0A0F9CE76"/>
<dbReference type="EMBL" id="LAZR01033698">
    <property type="protein sequence ID" value="KKL47349.1"/>
    <property type="molecule type" value="Genomic_DNA"/>
</dbReference>
<accession>A0A0F9CE76</accession>
<comment type="caution">
    <text evidence="1">The sequence shown here is derived from an EMBL/GenBank/DDBJ whole genome shotgun (WGS) entry which is preliminary data.</text>
</comment>
<organism evidence="1">
    <name type="scientific">marine sediment metagenome</name>
    <dbReference type="NCBI Taxonomy" id="412755"/>
    <lineage>
        <taxon>unclassified sequences</taxon>
        <taxon>metagenomes</taxon>
        <taxon>ecological metagenomes</taxon>
    </lineage>
</organism>
<proteinExistence type="predicted"/>